<sequence>MKILNKISLFSTIFYLMGIFPLIGFAQESPVKSIDDVMNVLKSIVNVMYTAFFIVAIMFIILAAFNYLTAQDDPEKIKSATRQIMWAAVAIAVALISVGFNKIVESFIKP</sequence>
<evidence type="ECO:0000313" key="3">
    <source>
        <dbReference type="Proteomes" id="UP000033918"/>
    </source>
</evidence>
<proteinExistence type="predicted"/>
<dbReference type="Pfam" id="PF18895">
    <property type="entry name" value="T4SS_pilin"/>
    <property type="match status" value="1"/>
</dbReference>
<feature type="transmembrane region" description="Helical" evidence="1">
    <location>
        <begin position="7"/>
        <end position="27"/>
    </location>
</feature>
<feature type="transmembrane region" description="Helical" evidence="1">
    <location>
        <begin position="80"/>
        <end position="100"/>
    </location>
</feature>
<dbReference type="EMBL" id="LCAK01000001">
    <property type="protein sequence ID" value="KKR89197.1"/>
    <property type="molecule type" value="Genomic_DNA"/>
</dbReference>
<reference evidence="2 3" key="1">
    <citation type="journal article" date="2015" name="Nature">
        <title>rRNA introns, odd ribosomes, and small enigmatic genomes across a large radiation of phyla.</title>
        <authorList>
            <person name="Brown C.T."/>
            <person name="Hug L.A."/>
            <person name="Thomas B.C."/>
            <person name="Sharon I."/>
            <person name="Castelle C.J."/>
            <person name="Singh A."/>
            <person name="Wilkins M.J."/>
            <person name="Williams K.H."/>
            <person name="Banfield J.F."/>
        </authorList>
    </citation>
    <scope>NUCLEOTIDE SEQUENCE [LARGE SCALE GENOMIC DNA]</scope>
</reference>
<organism evidence="2 3">
    <name type="scientific">Candidatus Wolfebacteria bacterium GW2011_GWB1_41_12</name>
    <dbReference type="NCBI Taxonomy" id="1619006"/>
    <lineage>
        <taxon>Bacteria</taxon>
        <taxon>Candidatus Wolfeibacteriota</taxon>
    </lineage>
</organism>
<evidence type="ECO:0000256" key="1">
    <source>
        <dbReference type="SAM" id="Phobius"/>
    </source>
</evidence>
<dbReference type="Proteomes" id="UP000033918">
    <property type="component" value="Unassembled WGS sequence"/>
</dbReference>
<evidence type="ECO:0000313" key="2">
    <source>
        <dbReference type="EMBL" id="KKR89197.1"/>
    </source>
</evidence>
<feature type="transmembrane region" description="Helical" evidence="1">
    <location>
        <begin position="47"/>
        <end position="68"/>
    </location>
</feature>
<name>A0A0G0XND3_9BACT</name>
<evidence type="ECO:0008006" key="4">
    <source>
        <dbReference type="Google" id="ProtNLM"/>
    </source>
</evidence>
<dbReference type="InterPro" id="IPR043993">
    <property type="entry name" value="T4SS_pilin"/>
</dbReference>
<dbReference type="AlphaFoldDB" id="A0A0G0XND3"/>
<keyword evidence="1" id="KW-0812">Transmembrane</keyword>
<gene>
    <name evidence="2" type="ORF">UU38_C0001G0099</name>
</gene>
<keyword evidence="1" id="KW-1133">Transmembrane helix</keyword>
<comment type="caution">
    <text evidence="2">The sequence shown here is derived from an EMBL/GenBank/DDBJ whole genome shotgun (WGS) entry which is preliminary data.</text>
</comment>
<protein>
    <recommendedName>
        <fullName evidence="4">TrbC/VIRB2 family protein</fullName>
    </recommendedName>
</protein>
<keyword evidence="1" id="KW-0472">Membrane</keyword>
<accession>A0A0G0XND3</accession>